<name>A0A1J3HL66_NOCCA</name>
<reference evidence="6" key="1">
    <citation type="submission" date="2016-07" db="EMBL/GenBank/DDBJ databases">
        <title>De novo transcriptome assembly of four accessions of the metal hyperaccumulator plant Noccaea caerulescens.</title>
        <authorList>
            <person name="Blande D."/>
            <person name="Halimaa P."/>
            <person name="Tervahauta A.I."/>
            <person name="Aarts M.G."/>
            <person name="Karenlampi S.O."/>
        </authorList>
    </citation>
    <scope>NUCLEOTIDE SEQUENCE</scope>
</reference>
<evidence type="ECO:0000313" key="6">
    <source>
        <dbReference type="EMBL" id="JAU68365.1"/>
    </source>
</evidence>
<evidence type="ECO:0000256" key="2">
    <source>
        <dbReference type="ARBA" id="ARBA00023186"/>
    </source>
</evidence>
<proteinExistence type="predicted"/>
<keyword evidence="2" id="KW-0143">Chaperone</keyword>
<feature type="compositionally biased region" description="Basic and acidic residues" evidence="4">
    <location>
        <begin position="97"/>
        <end position="138"/>
    </location>
</feature>
<feature type="region of interest" description="Disordered" evidence="4">
    <location>
        <begin position="86"/>
        <end position="157"/>
    </location>
</feature>
<dbReference type="InterPro" id="IPR014876">
    <property type="entry name" value="DEK_C"/>
</dbReference>
<evidence type="ECO:0000256" key="4">
    <source>
        <dbReference type="SAM" id="MobiDB-lite"/>
    </source>
</evidence>
<dbReference type="PANTHER" id="PTHR15410">
    <property type="entry name" value="HIRA-INTERACTING PROTEIN 3"/>
    <property type="match status" value="1"/>
</dbReference>
<dbReference type="InterPro" id="IPR037647">
    <property type="entry name" value="HIRIP3"/>
</dbReference>
<protein>
    <recommendedName>
        <fullName evidence="5">DEK-C domain-containing protein</fullName>
    </recommendedName>
</protein>
<dbReference type="AlphaFoldDB" id="A0A1J3HL66"/>
<dbReference type="InterPro" id="IPR019098">
    <property type="entry name" value="Histone_chaperone_domain_CHZ"/>
</dbReference>
<dbReference type="GO" id="GO:0005634">
    <property type="term" value="C:nucleus"/>
    <property type="evidence" value="ECO:0007669"/>
    <property type="project" value="UniProtKB-SubCell"/>
</dbReference>
<dbReference type="EMBL" id="GEVL01008976">
    <property type="protein sequence ID" value="JAU68365.1"/>
    <property type="molecule type" value="Transcribed_RNA"/>
</dbReference>
<organism evidence="6">
    <name type="scientific">Noccaea caerulescens</name>
    <name type="common">Alpine penny-cress</name>
    <name type="synonym">Thlaspi caerulescens</name>
    <dbReference type="NCBI Taxonomy" id="107243"/>
    <lineage>
        <taxon>Eukaryota</taxon>
        <taxon>Viridiplantae</taxon>
        <taxon>Streptophyta</taxon>
        <taxon>Embryophyta</taxon>
        <taxon>Tracheophyta</taxon>
        <taxon>Spermatophyta</taxon>
        <taxon>Magnoliopsida</taxon>
        <taxon>eudicotyledons</taxon>
        <taxon>Gunneridae</taxon>
        <taxon>Pentapetalae</taxon>
        <taxon>rosids</taxon>
        <taxon>malvids</taxon>
        <taxon>Brassicales</taxon>
        <taxon>Brassicaceae</taxon>
        <taxon>Coluteocarpeae</taxon>
        <taxon>Noccaea</taxon>
    </lineage>
</organism>
<feature type="compositionally biased region" description="Acidic residues" evidence="4">
    <location>
        <begin position="436"/>
        <end position="478"/>
    </location>
</feature>
<keyword evidence="3" id="KW-0539">Nucleus</keyword>
<comment type="subcellular location">
    <subcellularLocation>
        <location evidence="1">Nucleus</location>
    </subcellularLocation>
</comment>
<sequence length="499" mass="55514">MSGDSKTSAMEIADKIDSNDGQAADIESQILATMRSRATYLREKSDSLTLESVRRLLEEDMKLEKHALDVHKSFVKQHLVECLEGVENDGTSETSQETEKKDDATTPVKEAAKLSQEHKAEKDAKEETTGDDEKRKDSPVMGLLTEENTSKSVAEESKQVLQSEIKKALRKKSSYIKANSEKITMGILRRLLEQDLKLEKYSLDTHKKFISEELEEVLQVPDATKPSTESKRKNLAKKVKSSSAKKLDSEDEMSESDGEDEEEEDDDKEVAVKKKTALSKSEGTGKRKREKEKVASAKKTKQADSESDSDEGNNVSSSEKPVKKQQPATPVYGKRVEKLKAVIKSCGMSVPPSVYKKAKQAPEKKREDTLIKELEEILAKEGLSSSPSEKEIKEVKKRKQITKELEGIDTSNIVSSSRRRSSASFVPPPKPKIVEESESDESEDSENEEDDEEEAEAEGEGEGEGEEEDEDEEGEVEEQQGGGNEDSGEESETEKEPNT</sequence>
<gene>
    <name evidence="6" type="ORF">LE_TR17508_c0_g1_i1_g.56557</name>
</gene>
<evidence type="ECO:0000256" key="1">
    <source>
        <dbReference type="ARBA" id="ARBA00004123"/>
    </source>
</evidence>
<dbReference type="SMART" id="SM01082">
    <property type="entry name" value="CHZ"/>
    <property type="match status" value="1"/>
</dbReference>
<feature type="compositionally biased region" description="Basic residues" evidence="4">
    <location>
        <begin position="286"/>
        <end position="300"/>
    </location>
</feature>
<feature type="compositionally biased region" description="Acidic residues" evidence="4">
    <location>
        <begin position="249"/>
        <end position="268"/>
    </location>
</feature>
<feature type="region of interest" description="Disordered" evidence="4">
    <location>
        <begin position="217"/>
        <end position="333"/>
    </location>
</feature>
<accession>A0A1J3HL66</accession>
<dbReference type="PROSITE" id="PS51998">
    <property type="entry name" value="DEK_C"/>
    <property type="match status" value="1"/>
</dbReference>
<feature type="domain" description="DEK-C" evidence="5">
    <location>
        <begin position="155"/>
        <end position="219"/>
    </location>
</feature>
<dbReference type="Pfam" id="PF09649">
    <property type="entry name" value="CHZ"/>
    <property type="match status" value="1"/>
</dbReference>
<feature type="region of interest" description="Disordered" evidence="4">
    <location>
        <begin position="379"/>
        <end position="499"/>
    </location>
</feature>
<dbReference type="PANTHER" id="PTHR15410:SF2">
    <property type="entry name" value="HIRA-INTERACTING PROTEIN 3"/>
    <property type="match status" value="1"/>
</dbReference>
<evidence type="ECO:0000256" key="3">
    <source>
        <dbReference type="ARBA" id="ARBA00023242"/>
    </source>
</evidence>
<evidence type="ECO:0000259" key="5">
    <source>
        <dbReference type="PROSITE" id="PS51998"/>
    </source>
</evidence>